<dbReference type="KEGG" id="vg:55013232"/>
<evidence type="ECO:0000313" key="2">
    <source>
        <dbReference type="Proteomes" id="UP000297083"/>
    </source>
</evidence>
<name>A0A4D6DW61_9CAUD</name>
<dbReference type="EMBL" id="MK673511">
    <property type="protein sequence ID" value="QBZ70534.1"/>
    <property type="molecule type" value="Genomic_DNA"/>
</dbReference>
<accession>A0A4D6DW61</accession>
<sequence length="332" mass="37145">MGKFNYDTKALQKIVERVRPVKYTDSGLMGKLWVDKEVMHSFYKNVLLRVPSPGFPDIQVDAESFRKAVNAARTKEITFNITAGGNLTVTAGVLKTRMQCLSEVLPPVTSVNTWYSAHGELLPVLSALAKWVPNEAPQVWATSLLLRDGYAYATNGKYMIREKLNVDFEFECAISKPMLDALVKLKMEPTSVGYTRGQMFFGFEDNVQMDSPVLAATWPDISKFFSMEMNMEDITPEFLEVMDQLTGYDEGQAILQVISESKAKANLPDDVIPKMTVDINFESTKFTKPFNCVISQVSKLAKGMQRIGLGSQALKMENDTRTVVLAYVRAGQ</sequence>
<keyword evidence="2" id="KW-1185">Reference proteome</keyword>
<organism evidence="1 2">
    <name type="scientific">Salmonella phage ZCSE2</name>
    <dbReference type="NCBI Taxonomy" id="2562175"/>
    <lineage>
        <taxon>Viruses</taxon>
        <taxon>Duplodnaviria</taxon>
        <taxon>Heunggongvirae</taxon>
        <taxon>Uroviricota</taxon>
        <taxon>Caudoviricetes</taxon>
        <taxon>Loughboroughvirus</taxon>
        <taxon>Loughboroughvirus ZCSE2</taxon>
    </lineage>
</organism>
<evidence type="ECO:0008006" key="3">
    <source>
        <dbReference type="Google" id="ProtNLM"/>
    </source>
</evidence>
<dbReference type="GeneID" id="55013232"/>
<protein>
    <recommendedName>
        <fullName evidence="3">DNA polymerase beta subunit</fullName>
    </recommendedName>
</protein>
<proteinExistence type="predicted"/>
<dbReference type="RefSeq" id="YP_009821746.1">
    <property type="nucleotide sequence ID" value="NC_048179.1"/>
</dbReference>
<dbReference type="Proteomes" id="UP000297083">
    <property type="component" value="Segment"/>
</dbReference>
<evidence type="ECO:0000313" key="1">
    <source>
        <dbReference type="EMBL" id="QBZ70534.1"/>
    </source>
</evidence>
<reference evidence="1 2" key="1">
    <citation type="submission" date="2019-03" db="EMBL/GenBank/DDBJ databases">
        <authorList>
            <person name="Connerton I.F."/>
            <person name="El-Shibiny A."/>
            <person name="Hooton S."/>
            <person name="Mohamed A."/>
            <person name="Taha O."/>
            <person name="E-Sherif H.M."/>
            <person name="Connerton P.L."/>
        </authorList>
    </citation>
    <scope>NUCLEOTIDE SEQUENCE [LARGE SCALE GENOMIC DNA]</scope>
</reference>